<evidence type="ECO:0000313" key="4">
    <source>
        <dbReference type="EMBL" id="PZF76879.1"/>
    </source>
</evidence>
<reference evidence="5" key="1">
    <citation type="submission" date="2018-06" db="EMBL/GenBank/DDBJ databases">
        <title>Aestuariibacter litoralis strain KCTC 52945T.</title>
        <authorList>
            <person name="Li X."/>
            <person name="Salam N."/>
            <person name="Li J.-L."/>
            <person name="Chen Y.-M."/>
            <person name="Yang Z.-W."/>
            <person name="Zhang L.-Y."/>
            <person name="Han M.-X."/>
            <person name="Xiao M."/>
            <person name="Li W.-J."/>
        </authorList>
    </citation>
    <scope>NUCLEOTIDE SEQUENCE [LARGE SCALE GENOMIC DNA]</scope>
    <source>
        <strain evidence="5">KCTC 52945</strain>
    </source>
</reference>
<name>A0A2W2BKW8_9HYPH</name>
<evidence type="ECO:0000256" key="2">
    <source>
        <dbReference type="PROSITE-ProRule" id="PRU00703"/>
    </source>
</evidence>
<comment type="caution">
    <text evidence="4">The sequence shown here is derived from an EMBL/GenBank/DDBJ whole genome shotgun (WGS) entry which is preliminary data.</text>
</comment>
<keyword evidence="1 2" id="KW-0129">CBS domain</keyword>
<dbReference type="Pfam" id="PF00571">
    <property type="entry name" value="CBS"/>
    <property type="match status" value="2"/>
</dbReference>
<dbReference type="InterPro" id="IPR000644">
    <property type="entry name" value="CBS_dom"/>
</dbReference>
<dbReference type="PROSITE" id="PS51371">
    <property type="entry name" value="CBS"/>
    <property type="match status" value="2"/>
</dbReference>
<protein>
    <recommendedName>
        <fullName evidence="3">CBS domain-containing protein</fullName>
    </recommendedName>
</protein>
<evidence type="ECO:0000256" key="1">
    <source>
        <dbReference type="ARBA" id="ARBA00023122"/>
    </source>
</evidence>
<dbReference type="InterPro" id="IPR046342">
    <property type="entry name" value="CBS_dom_sf"/>
</dbReference>
<keyword evidence="5" id="KW-1185">Reference proteome</keyword>
<feature type="domain" description="CBS" evidence="3">
    <location>
        <begin position="7"/>
        <end position="67"/>
    </location>
</feature>
<gene>
    <name evidence="4" type="ORF">DK847_10460</name>
</gene>
<dbReference type="InterPro" id="IPR051257">
    <property type="entry name" value="Diverse_CBS-Domain"/>
</dbReference>
<dbReference type="RefSeq" id="WP_111198412.1">
    <property type="nucleotide sequence ID" value="NZ_QKVK01000004.1"/>
</dbReference>
<dbReference type="Proteomes" id="UP000248795">
    <property type="component" value="Unassembled WGS sequence"/>
</dbReference>
<dbReference type="AlphaFoldDB" id="A0A2W2BKW8"/>
<feature type="domain" description="CBS" evidence="3">
    <location>
        <begin position="74"/>
        <end position="130"/>
    </location>
</feature>
<proteinExistence type="predicted"/>
<organism evidence="4 5">
    <name type="scientific">Aestuariivirga litoralis</name>
    <dbReference type="NCBI Taxonomy" id="2650924"/>
    <lineage>
        <taxon>Bacteria</taxon>
        <taxon>Pseudomonadati</taxon>
        <taxon>Pseudomonadota</taxon>
        <taxon>Alphaproteobacteria</taxon>
        <taxon>Hyphomicrobiales</taxon>
        <taxon>Aestuariivirgaceae</taxon>
        <taxon>Aestuariivirga</taxon>
    </lineage>
</organism>
<evidence type="ECO:0000259" key="3">
    <source>
        <dbReference type="PROSITE" id="PS51371"/>
    </source>
</evidence>
<dbReference type="PANTHER" id="PTHR43080:SF2">
    <property type="entry name" value="CBS DOMAIN-CONTAINING PROTEIN"/>
    <property type="match status" value="1"/>
</dbReference>
<dbReference type="EMBL" id="QKVK01000004">
    <property type="protein sequence ID" value="PZF76879.1"/>
    <property type="molecule type" value="Genomic_DNA"/>
</dbReference>
<dbReference type="PANTHER" id="PTHR43080">
    <property type="entry name" value="CBS DOMAIN-CONTAINING PROTEIN CBSX3, MITOCHONDRIAL"/>
    <property type="match status" value="1"/>
</dbReference>
<evidence type="ECO:0000313" key="5">
    <source>
        <dbReference type="Proteomes" id="UP000248795"/>
    </source>
</evidence>
<dbReference type="Gene3D" id="3.10.580.10">
    <property type="entry name" value="CBS-domain"/>
    <property type="match status" value="1"/>
</dbReference>
<sequence>MTVARILEKKGYRVFSIAETAPLGEIIGALAAHKIGVLIVTDASGNGVGIVSERDVIRALDESFEATRTAADIMTRTLVRCSVDDTEGNLMEQMGKARVRHLPVQHNGKLVGVVSARDILNLRIEKLNELMQEILAEAAARS</sequence>
<dbReference type="SMART" id="SM00116">
    <property type="entry name" value="CBS"/>
    <property type="match status" value="2"/>
</dbReference>
<dbReference type="SUPFAM" id="SSF54631">
    <property type="entry name" value="CBS-domain pair"/>
    <property type="match status" value="1"/>
</dbReference>
<accession>A0A2W2BKW8</accession>